<accession>A0A0F2T397</accession>
<feature type="signal peptide" evidence="1">
    <location>
        <begin position="1"/>
        <end position="24"/>
    </location>
</feature>
<protein>
    <recommendedName>
        <fullName evidence="4">Lipoprotein</fullName>
    </recommendedName>
</protein>
<reference evidence="2 3" key="1">
    <citation type="submission" date="2015-02" db="EMBL/GenBank/DDBJ databases">
        <authorList>
            <person name="Ju K.-S."/>
            <person name="Doroghazi J.R."/>
            <person name="Metcalf W."/>
        </authorList>
    </citation>
    <scope>NUCLEOTIDE SEQUENCE [LARGE SCALE GENOMIC DNA]</scope>
    <source>
        <strain evidence="2 3">ATCC 31215</strain>
    </source>
</reference>
<keyword evidence="1" id="KW-0732">Signal</keyword>
<proteinExistence type="predicted"/>
<keyword evidence="3" id="KW-1185">Reference proteome</keyword>
<dbReference type="Proteomes" id="UP000033699">
    <property type="component" value="Unassembled WGS sequence"/>
</dbReference>
<feature type="non-terminal residue" evidence="2">
    <location>
        <position position="79"/>
    </location>
</feature>
<gene>
    <name evidence="2" type="ORF">VM95_38020</name>
</gene>
<sequence>MRPRVVCGIAAAVALFATACGSGAGNGNGNGNGNGAAAADTAKAAPASGFPVKVADCAGKETTVTKAPTKIVTSNAASL</sequence>
<organism evidence="2 3">
    <name type="scientific">Streptomyces rubellomurinus (strain ATCC 31215)</name>
    <dbReference type="NCBI Taxonomy" id="359131"/>
    <lineage>
        <taxon>Bacteria</taxon>
        <taxon>Bacillati</taxon>
        <taxon>Actinomycetota</taxon>
        <taxon>Actinomycetes</taxon>
        <taxon>Kitasatosporales</taxon>
        <taxon>Streptomycetaceae</taxon>
        <taxon>Streptomyces</taxon>
    </lineage>
</organism>
<dbReference type="AlphaFoldDB" id="A0A0F2T397"/>
<feature type="chain" id="PRO_5002459400" description="Lipoprotein" evidence="1">
    <location>
        <begin position="25"/>
        <end position="79"/>
    </location>
</feature>
<evidence type="ECO:0000313" key="2">
    <source>
        <dbReference type="EMBL" id="KJS57709.1"/>
    </source>
</evidence>
<evidence type="ECO:0000256" key="1">
    <source>
        <dbReference type="SAM" id="SignalP"/>
    </source>
</evidence>
<name>A0A0F2T397_STRR3</name>
<dbReference type="EMBL" id="JZKH01000320">
    <property type="protein sequence ID" value="KJS57709.1"/>
    <property type="molecule type" value="Genomic_DNA"/>
</dbReference>
<dbReference type="Gene3D" id="3.40.50.1980">
    <property type="entry name" value="Nitrogenase molybdenum iron protein domain"/>
    <property type="match status" value="1"/>
</dbReference>
<evidence type="ECO:0000313" key="3">
    <source>
        <dbReference type="Proteomes" id="UP000033699"/>
    </source>
</evidence>
<comment type="caution">
    <text evidence="2">The sequence shown here is derived from an EMBL/GenBank/DDBJ whole genome shotgun (WGS) entry which is preliminary data.</text>
</comment>
<evidence type="ECO:0008006" key="4">
    <source>
        <dbReference type="Google" id="ProtNLM"/>
    </source>
</evidence>
<dbReference type="PROSITE" id="PS51257">
    <property type="entry name" value="PROKAR_LIPOPROTEIN"/>
    <property type="match status" value="1"/>
</dbReference>